<dbReference type="Gene3D" id="6.20.330.10">
    <property type="match status" value="1"/>
</dbReference>
<dbReference type="PANTHER" id="PTHR33209">
    <property type="entry name" value="PROTEASE 4"/>
    <property type="match status" value="1"/>
</dbReference>
<gene>
    <name evidence="10" type="primary">sppA</name>
    <name evidence="10" type="ORF">RM544_04715</name>
</gene>
<feature type="active site" description="Nucleophile" evidence="7">
    <location>
        <position position="413"/>
    </location>
</feature>
<organism evidence="10 11">
    <name type="scientific">Brumicola blandensis</name>
    <dbReference type="NCBI Taxonomy" id="3075611"/>
    <lineage>
        <taxon>Bacteria</taxon>
        <taxon>Pseudomonadati</taxon>
        <taxon>Pseudomonadota</taxon>
        <taxon>Gammaproteobacteria</taxon>
        <taxon>Alteromonadales</taxon>
        <taxon>Alteromonadaceae</taxon>
        <taxon>Brumicola</taxon>
    </lineage>
</organism>
<dbReference type="CDD" id="cd07018">
    <property type="entry name" value="S49_SppA_67K_type"/>
    <property type="match status" value="1"/>
</dbReference>
<comment type="subcellular location">
    <subcellularLocation>
        <location evidence="1">Membrane</location>
    </subcellularLocation>
</comment>
<evidence type="ECO:0000256" key="6">
    <source>
        <dbReference type="ARBA" id="ARBA00023136"/>
    </source>
</evidence>
<sequence length="621" mass="68233">MSEKKSWTKSFFIGSWHLINYTRKFVLNVIFFIILIAILIGISNSGSEPLTVPNDSALVLNLRGNLVIEKQYVDPAEKFIGEAIGQGQDNPEVLVRDLVKVINNAKEDNRIKALVLQLGGLGGGGLDKMRKVADALTDFKTSGKPVYAMGDYYGQSQYYLAAHADNVYLHPMGALIIEGYGRYRMYYKEGLEKLKATVNVFKVGKFKSAVEPYLRNDMSPEARAANEAWLGELWSQYKSDVASARSMDVSNFDEKMEQILAKFEAANSDFAQYALDNGWVDALRTRNEFRNEMIELLGEADNKTGYNTITYNDYLKVITPPIALPESSKDKVAIVVAKGTILDGNQKPGTIGGDSTAALLRKARMDDKVKAVVLQVDSGGGSVFGSEVIRKEVELMKEAGKPIVASMSTYAASGGYWISASTDKIIAEPSTVTGSIGIFGMITTFENSLEYVGVRTDGVGTTDFAGMSPTRGLTPGMKQVIQMNIERGYERFINLVATERNMTPEAVDEIAQGRVWIGTQALELGLVDELGTLDDAVASAATLAELEDYDTKYVVRELSEQELMWQKFLASGTSIISSFNIEPKRSAMQDILSQVDADLTQFTQLNDPMASYALCTDCKID</sequence>
<feature type="domain" description="Peptidase S49" evidence="9">
    <location>
        <begin position="397"/>
        <end position="546"/>
    </location>
</feature>
<dbReference type="NCBIfam" id="TIGR00706">
    <property type="entry name" value="SppA_dom"/>
    <property type="match status" value="1"/>
</dbReference>
<keyword evidence="3" id="KW-0645">Protease</keyword>
<feature type="active site" description="Proton donor/acceptor" evidence="7">
    <location>
        <position position="207"/>
    </location>
</feature>
<name>A0AAW8R3W0_9ALTE</name>
<dbReference type="InterPro" id="IPR002142">
    <property type="entry name" value="Peptidase_S49"/>
</dbReference>
<dbReference type="Gene3D" id="3.90.226.10">
    <property type="entry name" value="2-enoyl-CoA Hydratase, Chain A, domain 1"/>
    <property type="match status" value="3"/>
</dbReference>
<keyword evidence="8" id="KW-1133">Transmembrane helix</keyword>
<reference evidence="10 11" key="1">
    <citation type="submission" date="2023-09" db="EMBL/GenBank/DDBJ databases">
        <authorList>
            <person name="Rey-Velasco X."/>
        </authorList>
    </citation>
    <scope>NUCLEOTIDE SEQUENCE [LARGE SCALE GENOMIC DNA]</scope>
    <source>
        <strain evidence="10 11">W409</strain>
    </source>
</reference>
<dbReference type="InterPro" id="IPR004634">
    <property type="entry name" value="Pept_S49_pIV"/>
</dbReference>
<keyword evidence="6 8" id="KW-0472">Membrane</keyword>
<dbReference type="SUPFAM" id="SSF52096">
    <property type="entry name" value="ClpP/crotonase"/>
    <property type="match status" value="2"/>
</dbReference>
<dbReference type="Pfam" id="PF01343">
    <property type="entry name" value="Peptidase_S49"/>
    <property type="match status" value="2"/>
</dbReference>
<evidence type="ECO:0000256" key="3">
    <source>
        <dbReference type="ARBA" id="ARBA00022670"/>
    </source>
</evidence>
<dbReference type="GO" id="GO:0016020">
    <property type="term" value="C:membrane"/>
    <property type="evidence" value="ECO:0007669"/>
    <property type="project" value="UniProtKB-SubCell"/>
</dbReference>
<dbReference type="Proteomes" id="UP001249020">
    <property type="component" value="Unassembled WGS sequence"/>
</dbReference>
<dbReference type="InterPro" id="IPR047217">
    <property type="entry name" value="S49_SppA_67K_type_N"/>
</dbReference>
<evidence type="ECO:0000313" key="10">
    <source>
        <dbReference type="EMBL" id="MDT0581833.1"/>
    </source>
</evidence>
<dbReference type="EMBL" id="JAVRIE010000001">
    <property type="protein sequence ID" value="MDT0581833.1"/>
    <property type="molecule type" value="Genomic_DNA"/>
</dbReference>
<feature type="transmembrane region" description="Helical" evidence="8">
    <location>
        <begin position="25"/>
        <end position="43"/>
    </location>
</feature>
<evidence type="ECO:0000256" key="2">
    <source>
        <dbReference type="ARBA" id="ARBA00008683"/>
    </source>
</evidence>
<keyword evidence="8" id="KW-0812">Transmembrane</keyword>
<evidence type="ECO:0000259" key="9">
    <source>
        <dbReference type="Pfam" id="PF01343"/>
    </source>
</evidence>
<dbReference type="PANTHER" id="PTHR33209:SF1">
    <property type="entry name" value="PEPTIDASE S49 DOMAIN-CONTAINING PROTEIN"/>
    <property type="match status" value="1"/>
</dbReference>
<keyword evidence="5" id="KW-0720">Serine protease</keyword>
<comment type="caution">
    <text evidence="10">The sequence shown here is derived from an EMBL/GenBank/DDBJ whole genome shotgun (WGS) entry which is preliminary data.</text>
</comment>
<comment type="similarity">
    <text evidence="2">Belongs to the peptidase S49 family.</text>
</comment>
<dbReference type="AlphaFoldDB" id="A0AAW8R3W0"/>
<dbReference type="InterPro" id="IPR029045">
    <property type="entry name" value="ClpP/crotonase-like_dom_sf"/>
</dbReference>
<keyword evidence="11" id="KW-1185">Reference proteome</keyword>
<evidence type="ECO:0000256" key="5">
    <source>
        <dbReference type="ARBA" id="ARBA00022825"/>
    </source>
</evidence>
<evidence type="ECO:0000256" key="1">
    <source>
        <dbReference type="ARBA" id="ARBA00004370"/>
    </source>
</evidence>
<accession>A0AAW8R3W0</accession>
<dbReference type="GO" id="GO:0008236">
    <property type="term" value="F:serine-type peptidase activity"/>
    <property type="evidence" value="ECO:0007669"/>
    <property type="project" value="UniProtKB-KW"/>
</dbReference>
<evidence type="ECO:0000256" key="4">
    <source>
        <dbReference type="ARBA" id="ARBA00022801"/>
    </source>
</evidence>
<protein>
    <submittedName>
        <fullName evidence="10">Signal peptide peptidase SppA</fullName>
    </submittedName>
</protein>
<dbReference type="GO" id="GO:0006465">
    <property type="term" value="P:signal peptide processing"/>
    <property type="evidence" value="ECO:0007669"/>
    <property type="project" value="InterPro"/>
</dbReference>
<dbReference type="CDD" id="cd07023">
    <property type="entry name" value="S49_Sppa_N_C"/>
    <property type="match status" value="1"/>
</dbReference>
<dbReference type="NCBIfam" id="TIGR00705">
    <property type="entry name" value="SppA_67K"/>
    <property type="match status" value="1"/>
</dbReference>
<proteinExistence type="inferred from homology"/>
<dbReference type="InterPro" id="IPR004635">
    <property type="entry name" value="Pept_S49_SppA"/>
</dbReference>
<evidence type="ECO:0000256" key="8">
    <source>
        <dbReference type="SAM" id="Phobius"/>
    </source>
</evidence>
<dbReference type="InterPro" id="IPR047272">
    <property type="entry name" value="S49_SppA_C"/>
</dbReference>
<dbReference type="RefSeq" id="WP_311360606.1">
    <property type="nucleotide sequence ID" value="NZ_JAVRIE010000001.1"/>
</dbReference>
<keyword evidence="4" id="KW-0378">Hydrolase</keyword>
<evidence type="ECO:0000313" key="11">
    <source>
        <dbReference type="Proteomes" id="UP001249020"/>
    </source>
</evidence>
<dbReference type="PIRSF" id="PIRSF001217">
    <property type="entry name" value="Protease_4_SppA"/>
    <property type="match status" value="1"/>
</dbReference>
<feature type="domain" description="Peptidase S49" evidence="9">
    <location>
        <begin position="139"/>
        <end position="295"/>
    </location>
</feature>
<evidence type="ECO:0000256" key="7">
    <source>
        <dbReference type="PIRSR" id="PIRSR001217-1"/>
    </source>
</evidence>